<sequence length="152" mass="17420">MNNLCCFYLAKMAVVFILMISSTTLEAQRNEKDKFFDLMTTIGEFFGGEFNDTEKALELDLNGTNSFLEELHSFATHKIRTLRAMKLEALVHGKNIDGTLKEKKENSKDKIQTFLAVPKCFVLQESELKKLSTKVNATKKKHLHSLEQIIKF</sequence>
<evidence type="ECO:0000256" key="1">
    <source>
        <dbReference type="SAM" id="SignalP"/>
    </source>
</evidence>
<protein>
    <submittedName>
        <fullName evidence="3">Uncharacterized protein</fullName>
    </submittedName>
</protein>
<feature type="signal peptide" evidence="1">
    <location>
        <begin position="1"/>
        <end position="27"/>
    </location>
</feature>
<keyword evidence="1" id="KW-0732">Signal</keyword>
<reference evidence="3" key="1">
    <citation type="submission" date="2022-11" db="UniProtKB">
        <authorList>
            <consortium name="WormBaseParasite"/>
        </authorList>
    </citation>
    <scope>IDENTIFICATION</scope>
</reference>
<name>A0A914H3Z3_GLORO</name>
<feature type="chain" id="PRO_5037226676" evidence="1">
    <location>
        <begin position="28"/>
        <end position="152"/>
    </location>
</feature>
<keyword evidence="2" id="KW-1185">Reference proteome</keyword>
<dbReference type="WBParaSite" id="Gr19_v10_g13044.t2">
    <property type="protein sequence ID" value="Gr19_v10_g13044.t2"/>
    <property type="gene ID" value="Gr19_v10_g13044"/>
</dbReference>
<evidence type="ECO:0000313" key="3">
    <source>
        <dbReference type="WBParaSite" id="Gr19_v10_g13044.t2"/>
    </source>
</evidence>
<dbReference type="Proteomes" id="UP000887572">
    <property type="component" value="Unplaced"/>
</dbReference>
<accession>A0A914H3Z3</accession>
<evidence type="ECO:0000313" key="2">
    <source>
        <dbReference type="Proteomes" id="UP000887572"/>
    </source>
</evidence>
<dbReference type="AlphaFoldDB" id="A0A914H3Z3"/>
<proteinExistence type="predicted"/>
<organism evidence="2 3">
    <name type="scientific">Globodera rostochiensis</name>
    <name type="common">Golden nematode worm</name>
    <name type="synonym">Heterodera rostochiensis</name>
    <dbReference type="NCBI Taxonomy" id="31243"/>
    <lineage>
        <taxon>Eukaryota</taxon>
        <taxon>Metazoa</taxon>
        <taxon>Ecdysozoa</taxon>
        <taxon>Nematoda</taxon>
        <taxon>Chromadorea</taxon>
        <taxon>Rhabditida</taxon>
        <taxon>Tylenchina</taxon>
        <taxon>Tylenchomorpha</taxon>
        <taxon>Tylenchoidea</taxon>
        <taxon>Heteroderidae</taxon>
        <taxon>Heteroderinae</taxon>
        <taxon>Globodera</taxon>
    </lineage>
</organism>